<keyword evidence="3" id="KW-1185">Reference proteome</keyword>
<keyword evidence="1" id="KW-0472">Membrane</keyword>
<keyword evidence="1" id="KW-1133">Transmembrane helix</keyword>
<feature type="transmembrane region" description="Helical" evidence="1">
    <location>
        <begin position="30"/>
        <end position="48"/>
    </location>
</feature>
<organism evidence="2 3">
    <name type="scientific">Penicillium cinerascens</name>
    <dbReference type="NCBI Taxonomy" id="70096"/>
    <lineage>
        <taxon>Eukaryota</taxon>
        <taxon>Fungi</taxon>
        <taxon>Dikarya</taxon>
        <taxon>Ascomycota</taxon>
        <taxon>Pezizomycotina</taxon>
        <taxon>Eurotiomycetes</taxon>
        <taxon>Eurotiomycetidae</taxon>
        <taxon>Eurotiales</taxon>
        <taxon>Aspergillaceae</taxon>
        <taxon>Penicillium</taxon>
    </lineage>
</organism>
<reference evidence="2" key="2">
    <citation type="journal article" date="2023" name="IMA Fungus">
        <title>Comparative genomic study of the Penicillium genus elucidates a diverse pangenome and 15 lateral gene transfer events.</title>
        <authorList>
            <person name="Petersen C."/>
            <person name="Sorensen T."/>
            <person name="Nielsen M.R."/>
            <person name="Sondergaard T.E."/>
            <person name="Sorensen J.L."/>
            <person name="Fitzpatrick D.A."/>
            <person name="Frisvad J.C."/>
            <person name="Nielsen K.L."/>
        </authorList>
    </citation>
    <scope>NUCLEOTIDE SEQUENCE</scope>
    <source>
        <strain evidence="2">IBT 15544</strain>
    </source>
</reference>
<evidence type="ECO:0000313" key="2">
    <source>
        <dbReference type="EMBL" id="KAJ5219273.1"/>
    </source>
</evidence>
<sequence length="122" mass="13649">MAEGAATSVAELMATGSGRRIPLGRTGLRLFFGLFFGLFFDLLFNLLFRGDWRRIWCFTRICVEGQLINELARDSKDGHRQAFDIDLASLDTMDEELAAAALQEAVEDDKDEAQANNCAQDR</sequence>
<proteinExistence type="predicted"/>
<comment type="caution">
    <text evidence="2">The sequence shown here is derived from an EMBL/GenBank/DDBJ whole genome shotgun (WGS) entry which is preliminary data.</text>
</comment>
<dbReference type="GeneID" id="83175735"/>
<name>A0A9W9TE33_9EURO</name>
<dbReference type="Proteomes" id="UP001150904">
    <property type="component" value="Unassembled WGS sequence"/>
</dbReference>
<keyword evidence="1" id="KW-0812">Transmembrane</keyword>
<accession>A0A9W9TE33</accession>
<evidence type="ECO:0000256" key="1">
    <source>
        <dbReference type="SAM" id="Phobius"/>
    </source>
</evidence>
<dbReference type="RefSeq" id="XP_058313846.1">
    <property type="nucleotide sequence ID" value="XM_058448435.1"/>
</dbReference>
<dbReference type="EMBL" id="JAPQKR010000004">
    <property type="protein sequence ID" value="KAJ5219273.1"/>
    <property type="molecule type" value="Genomic_DNA"/>
</dbReference>
<protein>
    <submittedName>
        <fullName evidence="2">Uncharacterized protein</fullName>
    </submittedName>
</protein>
<evidence type="ECO:0000313" key="3">
    <source>
        <dbReference type="Proteomes" id="UP001150904"/>
    </source>
</evidence>
<reference evidence="2" key="1">
    <citation type="submission" date="2022-12" db="EMBL/GenBank/DDBJ databases">
        <authorList>
            <person name="Petersen C."/>
        </authorList>
    </citation>
    <scope>NUCLEOTIDE SEQUENCE</scope>
    <source>
        <strain evidence="2">IBT 15544</strain>
    </source>
</reference>
<gene>
    <name evidence="2" type="ORF">N7498_001372</name>
</gene>
<dbReference type="AlphaFoldDB" id="A0A9W9TE33"/>